<evidence type="ECO:0000259" key="6">
    <source>
        <dbReference type="Pfam" id="PF04542"/>
    </source>
</evidence>
<dbReference type="InterPro" id="IPR039425">
    <property type="entry name" value="RNA_pol_sigma-70-like"/>
</dbReference>
<evidence type="ECO:0000256" key="1">
    <source>
        <dbReference type="ARBA" id="ARBA00010641"/>
    </source>
</evidence>
<accession>A0A940IDU3</accession>
<keyword evidence="4" id="KW-0238">DNA-binding</keyword>
<evidence type="ECO:0000256" key="3">
    <source>
        <dbReference type="ARBA" id="ARBA00023082"/>
    </source>
</evidence>
<dbReference type="CDD" id="cd06171">
    <property type="entry name" value="Sigma70_r4"/>
    <property type="match status" value="1"/>
</dbReference>
<comment type="caution">
    <text evidence="8">The sequence shown here is derived from an EMBL/GenBank/DDBJ whole genome shotgun (WGS) entry which is preliminary data.</text>
</comment>
<dbReference type="GO" id="GO:0006352">
    <property type="term" value="P:DNA-templated transcription initiation"/>
    <property type="evidence" value="ECO:0007669"/>
    <property type="project" value="InterPro"/>
</dbReference>
<dbReference type="SUPFAM" id="SSF88659">
    <property type="entry name" value="Sigma3 and sigma4 domains of RNA polymerase sigma factors"/>
    <property type="match status" value="1"/>
</dbReference>
<dbReference type="GO" id="GO:0003677">
    <property type="term" value="F:DNA binding"/>
    <property type="evidence" value="ECO:0007669"/>
    <property type="project" value="UniProtKB-KW"/>
</dbReference>
<dbReference type="EMBL" id="JADIMV010000054">
    <property type="protein sequence ID" value="MBO8439633.1"/>
    <property type="molecule type" value="Genomic_DNA"/>
</dbReference>
<dbReference type="PANTHER" id="PTHR43133:SF8">
    <property type="entry name" value="RNA POLYMERASE SIGMA FACTOR HI_1459-RELATED"/>
    <property type="match status" value="1"/>
</dbReference>
<evidence type="ECO:0000313" key="8">
    <source>
        <dbReference type="EMBL" id="MBO8439633.1"/>
    </source>
</evidence>
<dbReference type="Gene3D" id="1.10.1740.10">
    <property type="match status" value="1"/>
</dbReference>
<dbReference type="NCBIfam" id="TIGR02937">
    <property type="entry name" value="sigma70-ECF"/>
    <property type="match status" value="1"/>
</dbReference>
<dbReference type="Pfam" id="PF04545">
    <property type="entry name" value="Sigma70_r4"/>
    <property type="match status" value="1"/>
</dbReference>
<evidence type="ECO:0000259" key="7">
    <source>
        <dbReference type="Pfam" id="PF04545"/>
    </source>
</evidence>
<keyword evidence="5" id="KW-0804">Transcription</keyword>
<dbReference type="GO" id="GO:0016987">
    <property type="term" value="F:sigma factor activity"/>
    <property type="evidence" value="ECO:0007669"/>
    <property type="project" value="UniProtKB-KW"/>
</dbReference>
<dbReference type="Pfam" id="PF04542">
    <property type="entry name" value="Sigma70_r2"/>
    <property type="match status" value="1"/>
</dbReference>
<dbReference type="InterPro" id="IPR007630">
    <property type="entry name" value="RNA_pol_sigma70_r4"/>
</dbReference>
<dbReference type="AlphaFoldDB" id="A0A940IDU3"/>
<keyword evidence="2" id="KW-0805">Transcription regulation</keyword>
<protein>
    <submittedName>
        <fullName evidence="8">Sigma-70 family RNA polymerase sigma factor</fullName>
    </submittedName>
</protein>
<evidence type="ECO:0000256" key="5">
    <source>
        <dbReference type="ARBA" id="ARBA00023163"/>
    </source>
</evidence>
<reference evidence="8" key="2">
    <citation type="journal article" date="2021" name="PeerJ">
        <title>Extensive microbial diversity within the chicken gut microbiome revealed by metagenomics and culture.</title>
        <authorList>
            <person name="Gilroy R."/>
            <person name="Ravi A."/>
            <person name="Getino M."/>
            <person name="Pursley I."/>
            <person name="Horton D.L."/>
            <person name="Alikhan N.F."/>
            <person name="Baker D."/>
            <person name="Gharbi K."/>
            <person name="Hall N."/>
            <person name="Watson M."/>
            <person name="Adriaenssens E.M."/>
            <person name="Foster-Nyarko E."/>
            <person name="Jarju S."/>
            <person name="Secka A."/>
            <person name="Antonio M."/>
            <person name="Oren A."/>
            <person name="Chaudhuri R.R."/>
            <person name="La Ragione R."/>
            <person name="Hildebrand F."/>
            <person name="Pallen M.J."/>
        </authorList>
    </citation>
    <scope>NUCLEOTIDE SEQUENCE</scope>
    <source>
        <strain evidence="8">3924</strain>
    </source>
</reference>
<dbReference type="InterPro" id="IPR013325">
    <property type="entry name" value="RNA_pol_sigma_r2"/>
</dbReference>
<comment type="similarity">
    <text evidence="1">Belongs to the sigma-70 factor family. ECF subfamily.</text>
</comment>
<feature type="domain" description="RNA polymerase sigma-70 region 2" evidence="6">
    <location>
        <begin position="27"/>
        <end position="95"/>
    </location>
</feature>
<name>A0A940IDU3_9BACT</name>
<evidence type="ECO:0000256" key="2">
    <source>
        <dbReference type="ARBA" id="ARBA00023015"/>
    </source>
</evidence>
<dbReference type="PANTHER" id="PTHR43133">
    <property type="entry name" value="RNA POLYMERASE ECF-TYPE SIGMA FACTO"/>
    <property type="match status" value="1"/>
</dbReference>
<evidence type="ECO:0000256" key="4">
    <source>
        <dbReference type="ARBA" id="ARBA00023125"/>
    </source>
</evidence>
<proteinExistence type="inferred from homology"/>
<feature type="domain" description="RNA polymerase sigma-70 region 4" evidence="7">
    <location>
        <begin position="138"/>
        <end position="186"/>
    </location>
</feature>
<dbReference type="Proteomes" id="UP000712007">
    <property type="component" value="Unassembled WGS sequence"/>
</dbReference>
<dbReference type="InterPro" id="IPR013324">
    <property type="entry name" value="RNA_pol_sigma_r3/r4-like"/>
</dbReference>
<sequence>MCSLDVLTDEMLVSEYRFGNNAAFEVLLNRHKERVFNYIYNIVKNRDLSDDIFQETFFKAITTIRQGGYSDNGKFASWLTRIAHNLVIDHFRKASADKVVSNDDEMHQNAYSAAALYDNNVQDTIVYEDTLNELESIMNELPEAQREIVYLRFYKNLSFKEIADMKKISINTALGRMRYAIMNMRKMAGERAVLQDFTQL</sequence>
<reference evidence="8" key="1">
    <citation type="submission" date="2020-10" db="EMBL/GenBank/DDBJ databases">
        <authorList>
            <person name="Gilroy R."/>
        </authorList>
    </citation>
    <scope>NUCLEOTIDE SEQUENCE</scope>
    <source>
        <strain evidence="8">3924</strain>
    </source>
</reference>
<organism evidence="8 9">
    <name type="scientific">Candidatus Aphodosoma intestinipullorum</name>
    <dbReference type="NCBI Taxonomy" id="2840674"/>
    <lineage>
        <taxon>Bacteria</taxon>
        <taxon>Pseudomonadati</taxon>
        <taxon>Bacteroidota</taxon>
        <taxon>Bacteroidia</taxon>
        <taxon>Bacteroidales</taxon>
        <taxon>Candidatus Aphodosoma</taxon>
    </lineage>
</organism>
<dbReference type="Gene3D" id="1.10.10.10">
    <property type="entry name" value="Winged helix-like DNA-binding domain superfamily/Winged helix DNA-binding domain"/>
    <property type="match status" value="1"/>
</dbReference>
<dbReference type="InterPro" id="IPR036388">
    <property type="entry name" value="WH-like_DNA-bd_sf"/>
</dbReference>
<keyword evidence="3" id="KW-0731">Sigma factor</keyword>
<dbReference type="SUPFAM" id="SSF88946">
    <property type="entry name" value="Sigma2 domain of RNA polymerase sigma factors"/>
    <property type="match status" value="1"/>
</dbReference>
<gene>
    <name evidence="8" type="ORF">IAC51_03175</name>
</gene>
<evidence type="ECO:0000313" key="9">
    <source>
        <dbReference type="Proteomes" id="UP000712007"/>
    </source>
</evidence>
<dbReference type="InterPro" id="IPR014284">
    <property type="entry name" value="RNA_pol_sigma-70_dom"/>
</dbReference>
<dbReference type="InterPro" id="IPR007627">
    <property type="entry name" value="RNA_pol_sigma70_r2"/>
</dbReference>